<name>B3PNS7_RHIE6</name>
<protein>
    <submittedName>
        <fullName evidence="1">Hypothetical conserved protein</fullName>
    </submittedName>
</protein>
<evidence type="ECO:0000313" key="1">
    <source>
        <dbReference type="EMBL" id="ACE89640.1"/>
    </source>
</evidence>
<dbReference type="KEGG" id="rec:RHECIAT_CH0000649"/>
<organism evidence="1 2">
    <name type="scientific">Rhizobium etli (strain CIAT 652)</name>
    <dbReference type="NCBI Taxonomy" id="491916"/>
    <lineage>
        <taxon>Bacteria</taxon>
        <taxon>Pseudomonadati</taxon>
        <taxon>Pseudomonadota</taxon>
        <taxon>Alphaproteobacteria</taxon>
        <taxon>Hyphomicrobiales</taxon>
        <taxon>Rhizobiaceae</taxon>
        <taxon>Rhizobium/Agrobacterium group</taxon>
        <taxon>Rhizobium</taxon>
    </lineage>
</organism>
<dbReference type="HOGENOM" id="CLU_2481131_0_0_5"/>
<dbReference type="eggNOG" id="ENOG502ZYT2">
    <property type="taxonomic scope" value="Bacteria"/>
</dbReference>
<sequence>MQTLLRLWASTLIIGIFAGSAYASLETGANYSALPKDQIALNDYTATATATATVACQPAEPHYLPSFIRAADGTIIGVGYVEVENAGDAGC</sequence>
<gene>
    <name evidence="1" type="ordered locus">RHECIAT_CH0000649</name>
</gene>
<dbReference type="Proteomes" id="UP000008817">
    <property type="component" value="Chromosome"/>
</dbReference>
<reference evidence="1 2" key="1">
    <citation type="submission" date="2008-04" db="EMBL/GenBank/DDBJ databases">
        <title>Genome diversity and DNA divergence of Rhizobium etli.</title>
        <authorList>
            <person name="Gonzalez V."/>
            <person name="Acosta J.L."/>
            <person name="Santamaria R.I."/>
            <person name="Bustos P."/>
            <person name="Hernandez-Gonzalez I.L."/>
            <person name="Fernandez J.L."/>
            <person name="Diaz R."/>
            <person name="Flores M."/>
            <person name="Mora J."/>
            <person name="Palacios R."/>
            <person name="Davila G."/>
        </authorList>
    </citation>
    <scope>NUCLEOTIDE SEQUENCE [LARGE SCALE GENOMIC DNA]</scope>
    <source>
        <strain evidence="1 2">CIAT 652</strain>
    </source>
</reference>
<accession>B3PNS7</accession>
<dbReference type="EMBL" id="CP001074">
    <property type="protein sequence ID" value="ACE89640.1"/>
    <property type="molecule type" value="Genomic_DNA"/>
</dbReference>
<proteinExistence type="predicted"/>
<dbReference type="AlphaFoldDB" id="B3PNS7"/>
<evidence type="ECO:0000313" key="2">
    <source>
        <dbReference type="Proteomes" id="UP000008817"/>
    </source>
</evidence>